<dbReference type="GO" id="GO:0006015">
    <property type="term" value="P:5-phosphoribose 1-diphosphate biosynthetic process"/>
    <property type="evidence" value="ECO:0007669"/>
    <property type="project" value="TreeGrafter"/>
</dbReference>
<dbReference type="Pfam" id="PF13793">
    <property type="entry name" value="Pribosyltran_N"/>
    <property type="match status" value="1"/>
</dbReference>
<keyword evidence="5" id="KW-0808">Transferase</keyword>
<proteinExistence type="inferred from homology"/>
<evidence type="ECO:0000313" key="6">
    <source>
        <dbReference type="Proteomes" id="UP001229486"/>
    </source>
</evidence>
<dbReference type="GO" id="GO:0006164">
    <property type="term" value="P:purine nucleotide biosynthetic process"/>
    <property type="evidence" value="ECO:0007669"/>
    <property type="project" value="TreeGrafter"/>
</dbReference>
<dbReference type="InterPro" id="IPR005946">
    <property type="entry name" value="Rib-P_diPkinase"/>
</dbReference>
<dbReference type="SMART" id="SM01400">
    <property type="entry name" value="Pribosyltran_N"/>
    <property type="match status" value="1"/>
</dbReference>
<reference evidence="5" key="1">
    <citation type="submission" date="2023-07" db="EMBL/GenBank/DDBJ databases">
        <title>Sorghum-associated microbial communities from plants grown in Nebraska, USA.</title>
        <authorList>
            <person name="Schachtman D."/>
        </authorList>
    </citation>
    <scope>NUCLEOTIDE SEQUENCE</scope>
    <source>
        <strain evidence="5">DS1061</strain>
    </source>
</reference>
<dbReference type="Proteomes" id="UP001229486">
    <property type="component" value="Unassembled WGS sequence"/>
</dbReference>
<dbReference type="RefSeq" id="WP_392396194.1">
    <property type="nucleotide sequence ID" value="NZ_JAURTK010000025.1"/>
</dbReference>
<dbReference type="GO" id="GO:0002189">
    <property type="term" value="C:ribose phosphate diphosphokinase complex"/>
    <property type="evidence" value="ECO:0007669"/>
    <property type="project" value="TreeGrafter"/>
</dbReference>
<dbReference type="PANTHER" id="PTHR10210:SF41">
    <property type="entry name" value="RIBOSE-PHOSPHATE PYROPHOSPHOKINASE 1, CHLOROPLASTIC"/>
    <property type="match status" value="1"/>
</dbReference>
<dbReference type="Pfam" id="PF00156">
    <property type="entry name" value="Pribosyltran"/>
    <property type="match status" value="1"/>
</dbReference>
<feature type="domain" description="Ribose-phosphate pyrophosphokinase N-terminal" evidence="4">
    <location>
        <begin position="34"/>
        <end position="124"/>
    </location>
</feature>
<comment type="similarity">
    <text evidence="2">Belongs to the ribose-phosphate pyrophosphokinase family.</text>
</comment>
<feature type="domain" description="Phosphoribosyltransferase" evidence="3">
    <location>
        <begin position="166"/>
        <end position="245"/>
    </location>
</feature>
<dbReference type="CDD" id="cd06223">
    <property type="entry name" value="PRTases_typeI"/>
    <property type="match status" value="1"/>
</dbReference>
<dbReference type="Gene3D" id="3.40.50.2020">
    <property type="match status" value="2"/>
</dbReference>
<dbReference type="PANTHER" id="PTHR10210">
    <property type="entry name" value="RIBOSE-PHOSPHATE DIPHOSPHOKINASE FAMILY MEMBER"/>
    <property type="match status" value="1"/>
</dbReference>
<protein>
    <submittedName>
        <fullName evidence="5">Ribose-phosphate pyrophosphokinase</fullName>
        <ecNumber evidence="5">2.7.6.1</ecNumber>
    </submittedName>
</protein>
<dbReference type="SUPFAM" id="SSF53271">
    <property type="entry name" value="PRTase-like"/>
    <property type="match status" value="1"/>
</dbReference>
<accession>A0AB73IUC8</accession>
<organism evidence="5 6">
    <name type="scientific">Paraburkholderia caledonica</name>
    <dbReference type="NCBI Taxonomy" id="134536"/>
    <lineage>
        <taxon>Bacteria</taxon>
        <taxon>Pseudomonadati</taxon>
        <taxon>Pseudomonadota</taxon>
        <taxon>Betaproteobacteria</taxon>
        <taxon>Burkholderiales</taxon>
        <taxon>Burkholderiaceae</taxon>
        <taxon>Paraburkholderia</taxon>
    </lineage>
</organism>
<dbReference type="GO" id="GO:0000287">
    <property type="term" value="F:magnesium ion binding"/>
    <property type="evidence" value="ECO:0007669"/>
    <property type="project" value="InterPro"/>
</dbReference>
<evidence type="ECO:0000256" key="1">
    <source>
        <dbReference type="ARBA" id="ARBA00022727"/>
    </source>
</evidence>
<keyword evidence="1 2" id="KW-0545">Nucleotide biosynthesis</keyword>
<dbReference type="NCBIfam" id="TIGR01251">
    <property type="entry name" value="ribP_PPkin"/>
    <property type="match status" value="1"/>
</dbReference>
<dbReference type="GO" id="GO:0005737">
    <property type="term" value="C:cytoplasm"/>
    <property type="evidence" value="ECO:0007669"/>
    <property type="project" value="TreeGrafter"/>
</dbReference>
<dbReference type="EC" id="2.7.6.1" evidence="5"/>
<dbReference type="AlphaFoldDB" id="A0AB73IUC8"/>
<name>A0AB73IUC8_9BURK</name>
<dbReference type="InterPro" id="IPR029057">
    <property type="entry name" value="PRTase-like"/>
</dbReference>
<dbReference type="InterPro" id="IPR029099">
    <property type="entry name" value="Pribosyltran_N"/>
</dbReference>
<dbReference type="InterPro" id="IPR000836">
    <property type="entry name" value="PRTase_dom"/>
</dbReference>
<dbReference type="GO" id="GO:0004749">
    <property type="term" value="F:ribose phosphate diphosphokinase activity"/>
    <property type="evidence" value="ECO:0007669"/>
    <property type="project" value="UniProtKB-EC"/>
</dbReference>
<evidence type="ECO:0000259" key="3">
    <source>
        <dbReference type="Pfam" id="PF00156"/>
    </source>
</evidence>
<evidence type="ECO:0000259" key="4">
    <source>
        <dbReference type="Pfam" id="PF13793"/>
    </source>
</evidence>
<dbReference type="EMBL" id="JAURTK010000025">
    <property type="protein sequence ID" value="MDP9651632.1"/>
    <property type="molecule type" value="Genomic_DNA"/>
</dbReference>
<evidence type="ECO:0000313" key="5">
    <source>
        <dbReference type="EMBL" id="MDP9651632.1"/>
    </source>
</evidence>
<sequence length="290" mass="31857">MVYTDDVSRKNQLTNRERRHMIHITALSRTGNKQPVELKALQFPGGEMHVTVDAKLSADELLITAHLPDSAAVMTLLMVTDALRRAYMGAAISLDMPYVPYARQDRVANAGEALSAKVFCDLINGQRYASVTIQDPHSDVIAALLERVVIDNPLPSLQRALEHVGRPTLVAPDAGARKRALKLANALGVDVVFADKIRDTRTGKITGTQVQGELPDTPLLVVDDICDGGRTFTELADALRARQAAQRISRELYLYVTHGIFSKGLDPLLTRYATVFARNNWTSDSRCALV</sequence>
<evidence type="ECO:0000256" key="2">
    <source>
        <dbReference type="RuleBase" id="RU004324"/>
    </source>
</evidence>
<comment type="caution">
    <text evidence="5">The sequence shown here is derived from an EMBL/GenBank/DDBJ whole genome shotgun (WGS) entry which is preliminary data.</text>
</comment>
<gene>
    <name evidence="5" type="ORF">J2793_007107</name>
</gene>